<dbReference type="EMBL" id="CP034170">
    <property type="protein sequence ID" value="AZI59305.1"/>
    <property type="molecule type" value="Genomic_DNA"/>
</dbReference>
<evidence type="ECO:0000256" key="1">
    <source>
        <dbReference type="ARBA" id="ARBA00004141"/>
    </source>
</evidence>
<evidence type="ECO:0000256" key="2">
    <source>
        <dbReference type="ARBA" id="ARBA00022692"/>
    </source>
</evidence>
<dbReference type="InterPro" id="IPR013525">
    <property type="entry name" value="ABC2_TM"/>
</dbReference>
<dbReference type="Pfam" id="PF01061">
    <property type="entry name" value="ABC2_membrane"/>
    <property type="match status" value="1"/>
</dbReference>
<dbReference type="PANTHER" id="PTHR43077">
    <property type="entry name" value="TRANSPORT PERMEASE YVFS-RELATED"/>
    <property type="match status" value="1"/>
</dbReference>
<evidence type="ECO:0000256" key="4">
    <source>
        <dbReference type="ARBA" id="ARBA00023136"/>
    </source>
</evidence>
<keyword evidence="5" id="KW-0046">Antibiotic resistance</keyword>
<dbReference type="GO" id="GO:0140359">
    <property type="term" value="F:ABC-type transporter activity"/>
    <property type="evidence" value="ECO:0007669"/>
    <property type="project" value="InterPro"/>
</dbReference>
<feature type="transmembrane region" description="Helical" evidence="6">
    <location>
        <begin position="232"/>
        <end position="251"/>
    </location>
</feature>
<evidence type="ECO:0000313" key="8">
    <source>
        <dbReference type="EMBL" id="AZI59305.1"/>
    </source>
</evidence>
<sequence length="260" mass="27719">MSPTIAARRPPGMGGFNLTVLGLEVRRLLRNPRTLIFSMVLPVVFFLIFGLNSDYASLSSGKGNVSAFVMISMALYGAVLATTSGGTMVSIERAAGWSRSLRLTPLSPAAYVVIKMLTALVLGAGSVIAVYAVGAITRTPSMPLYLWVLTGLAVWAGSLVFAAFGLFMGYLLPTENVMQILSFALVLFAFGGGLFIPLSQMSQTFQDIASYTPLYGLNELVHAPLVGEAPSLGAVVNVLAWLAIFTGGAVWRFRRDTVRV</sequence>
<feature type="transmembrane region" description="Helical" evidence="6">
    <location>
        <begin position="180"/>
        <end position="198"/>
    </location>
</feature>
<keyword evidence="3 6" id="KW-1133">Transmembrane helix</keyword>
<evidence type="ECO:0000313" key="9">
    <source>
        <dbReference type="Proteomes" id="UP000268084"/>
    </source>
</evidence>
<gene>
    <name evidence="8" type="ORF">EH165_00670</name>
</gene>
<proteinExistence type="predicted"/>
<dbReference type="InterPro" id="IPR051328">
    <property type="entry name" value="T7SS_ABC-Transporter"/>
</dbReference>
<keyword evidence="9" id="KW-1185">Reference proteome</keyword>
<evidence type="ECO:0000256" key="5">
    <source>
        <dbReference type="ARBA" id="ARBA00023251"/>
    </source>
</evidence>
<reference evidence="8 9" key="1">
    <citation type="submission" date="2018-11" db="EMBL/GenBank/DDBJ databases">
        <authorList>
            <person name="Da X."/>
        </authorList>
    </citation>
    <scope>NUCLEOTIDE SEQUENCE [LARGE SCALE GENOMIC DNA]</scope>
    <source>
        <strain evidence="8 9">S14-144</strain>
    </source>
</reference>
<name>A0A3G8ZR64_9ACTN</name>
<feature type="transmembrane region" description="Helical" evidence="6">
    <location>
        <begin position="109"/>
        <end position="132"/>
    </location>
</feature>
<keyword evidence="4 6" id="KW-0472">Membrane</keyword>
<evidence type="ECO:0000256" key="3">
    <source>
        <dbReference type="ARBA" id="ARBA00022989"/>
    </source>
</evidence>
<feature type="transmembrane region" description="Helical" evidence="6">
    <location>
        <begin position="35"/>
        <end position="53"/>
    </location>
</feature>
<feature type="transmembrane region" description="Helical" evidence="6">
    <location>
        <begin position="65"/>
        <end position="89"/>
    </location>
</feature>
<dbReference type="Proteomes" id="UP000268084">
    <property type="component" value="Chromosome"/>
</dbReference>
<comment type="subcellular location">
    <subcellularLocation>
        <location evidence="1">Membrane</location>
        <topology evidence="1">Multi-pass membrane protein</topology>
    </subcellularLocation>
</comment>
<dbReference type="PIRSF" id="PIRSF006648">
    <property type="entry name" value="DrrB"/>
    <property type="match status" value="1"/>
</dbReference>
<evidence type="ECO:0000259" key="7">
    <source>
        <dbReference type="Pfam" id="PF01061"/>
    </source>
</evidence>
<dbReference type="KEGG" id="nak:EH165_00670"/>
<protein>
    <submittedName>
        <fullName evidence="8">ABC transporter permease</fullName>
    </submittedName>
</protein>
<dbReference type="AlphaFoldDB" id="A0A3G8ZR64"/>
<evidence type="ECO:0000256" key="6">
    <source>
        <dbReference type="SAM" id="Phobius"/>
    </source>
</evidence>
<dbReference type="InterPro" id="IPR000412">
    <property type="entry name" value="ABC_2_transport"/>
</dbReference>
<accession>A0A3G8ZR64</accession>
<dbReference type="OrthoDB" id="63188at2"/>
<reference evidence="8 9" key="2">
    <citation type="submission" date="2018-12" db="EMBL/GenBank/DDBJ databases">
        <title>Nakamurella antarcticus sp. nov., isolated from Antarctica South Shetland Islands soil.</title>
        <authorList>
            <person name="Peng F."/>
        </authorList>
    </citation>
    <scope>NUCLEOTIDE SEQUENCE [LARGE SCALE GENOMIC DNA]</scope>
    <source>
        <strain evidence="8 9">S14-144</strain>
    </source>
</reference>
<dbReference type="PANTHER" id="PTHR43077:SF11">
    <property type="entry name" value="TRANSPORT PERMEASE YVFS-RELATED"/>
    <property type="match status" value="1"/>
</dbReference>
<organism evidence="8 9">
    <name type="scientific">Nakamurella antarctica</name>
    <dbReference type="NCBI Taxonomy" id="1902245"/>
    <lineage>
        <taxon>Bacteria</taxon>
        <taxon>Bacillati</taxon>
        <taxon>Actinomycetota</taxon>
        <taxon>Actinomycetes</taxon>
        <taxon>Nakamurellales</taxon>
        <taxon>Nakamurellaceae</taxon>
        <taxon>Nakamurella</taxon>
    </lineage>
</organism>
<keyword evidence="2 6" id="KW-0812">Transmembrane</keyword>
<feature type="transmembrane region" description="Helical" evidence="6">
    <location>
        <begin position="144"/>
        <end position="168"/>
    </location>
</feature>
<dbReference type="GO" id="GO:0043190">
    <property type="term" value="C:ATP-binding cassette (ABC) transporter complex"/>
    <property type="evidence" value="ECO:0007669"/>
    <property type="project" value="InterPro"/>
</dbReference>
<dbReference type="GO" id="GO:0046677">
    <property type="term" value="P:response to antibiotic"/>
    <property type="evidence" value="ECO:0007669"/>
    <property type="project" value="UniProtKB-KW"/>
</dbReference>
<feature type="domain" description="ABC-2 type transporter transmembrane" evidence="7">
    <location>
        <begin position="24"/>
        <end position="219"/>
    </location>
</feature>